<sequence length="351" mass="39262">MRIFALLIPLLLGACATSTRSIPAREAHLVAPSQILDATWLQPSEARPVRVTFVRERGLPGRMMGTVVVIDNQPVALLHREQKVVVYVAPGERAFSIGYAKHLESRPLLRAHYRLRAEAQYRVDLRLHNGLEPEFIAGEVDADDRWLAELPTQAELAAAPCEPLTESPVNQCRSPRPALRMVEGRICSDTCRDALASPITATWSDVGNLEEYVEPDEIGTRIDAAIRDTNRRNWWLGNVGRHIDPERRYVYTRLGGWIDIKHVVSTTSHPLVYVPGASLLSSWAVEVAQVWVAPMSAFLEEDLLSNRIGSRAALKYLVDRRRSRGEIAQEMIQALEPLGLEQAKAEFGIDD</sequence>
<evidence type="ECO:0008006" key="3">
    <source>
        <dbReference type="Google" id="ProtNLM"/>
    </source>
</evidence>
<proteinExistence type="predicted"/>
<comment type="caution">
    <text evidence="1">The sequence shown here is derived from an EMBL/GenBank/DDBJ whole genome shotgun (WGS) entry which is preliminary data.</text>
</comment>
<dbReference type="Proteomes" id="UP000623419">
    <property type="component" value="Unassembled WGS sequence"/>
</dbReference>
<protein>
    <recommendedName>
        <fullName evidence="3">Lipoprotein</fullName>
    </recommendedName>
</protein>
<organism evidence="1 2">
    <name type="scientific">Arenimonas soli</name>
    <dbReference type="NCBI Taxonomy" id="2269504"/>
    <lineage>
        <taxon>Bacteria</taxon>
        <taxon>Pseudomonadati</taxon>
        <taxon>Pseudomonadota</taxon>
        <taxon>Gammaproteobacteria</taxon>
        <taxon>Lysobacterales</taxon>
        <taxon>Lysobacteraceae</taxon>
        <taxon>Arenimonas</taxon>
    </lineage>
</organism>
<gene>
    <name evidence="1" type="ORF">GCM10011521_20120</name>
</gene>
<name>A0ABQ1HMS4_9GAMM</name>
<dbReference type="EMBL" id="BMKC01000002">
    <property type="protein sequence ID" value="GGA81756.1"/>
    <property type="molecule type" value="Genomic_DNA"/>
</dbReference>
<accession>A0ABQ1HMS4</accession>
<reference evidence="2" key="1">
    <citation type="journal article" date="2019" name="Int. J. Syst. Evol. Microbiol.">
        <title>The Global Catalogue of Microorganisms (GCM) 10K type strain sequencing project: providing services to taxonomists for standard genome sequencing and annotation.</title>
        <authorList>
            <consortium name="The Broad Institute Genomics Platform"/>
            <consortium name="The Broad Institute Genome Sequencing Center for Infectious Disease"/>
            <person name="Wu L."/>
            <person name="Ma J."/>
        </authorList>
    </citation>
    <scope>NUCLEOTIDE SEQUENCE [LARGE SCALE GENOMIC DNA]</scope>
    <source>
        <strain evidence="2">CGMCC 1.15905</strain>
    </source>
</reference>
<keyword evidence="2" id="KW-1185">Reference proteome</keyword>
<dbReference type="PROSITE" id="PS51257">
    <property type="entry name" value="PROKAR_LIPOPROTEIN"/>
    <property type="match status" value="1"/>
</dbReference>
<dbReference type="RefSeq" id="WP_188663739.1">
    <property type="nucleotide sequence ID" value="NZ_BMKC01000002.1"/>
</dbReference>
<evidence type="ECO:0000313" key="2">
    <source>
        <dbReference type="Proteomes" id="UP000623419"/>
    </source>
</evidence>
<evidence type="ECO:0000313" key="1">
    <source>
        <dbReference type="EMBL" id="GGA81756.1"/>
    </source>
</evidence>